<dbReference type="Pfam" id="PF23989">
    <property type="entry name" value="PilB3_C"/>
    <property type="match status" value="1"/>
</dbReference>
<feature type="region of interest" description="Disordered" evidence="2">
    <location>
        <begin position="19"/>
        <end position="106"/>
    </location>
</feature>
<dbReference type="CDD" id="cd01130">
    <property type="entry name" value="VirB11-like_ATPase"/>
    <property type="match status" value="1"/>
</dbReference>
<comment type="similarity">
    <text evidence="1">Belongs to the GSP E family.</text>
</comment>
<dbReference type="Pfam" id="PF00437">
    <property type="entry name" value="T2SSE"/>
    <property type="match status" value="1"/>
</dbReference>
<feature type="domain" description="PilB3-like N-terminal" evidence="5">
    <location>
        <begin position="301"/>
        <end position="357"/>
    </location>
</feature>
<protein>
    <submittedName>
        <fullName evidence="6">Pertussis toxin liberation protein H</fullName>
    </submittedName>
</protein>
<sequence length="818" mass="91052">MSSGEDEERELIAAVRSLLSQPGKLGAGDGGTTVESVDAGLPFQSPEEDETVPEVLRPVTDEMNEQPEPSPVQAQQSADIRSLIETAATSDDSAESHASAEKDPVRALLERIGRSGPDGAEEVVSAPTVETDDLYTGPEMPADPPAAVEELAAKPDVPASSPGYHAPTGILERVKGWREGDESGTTRSKPRVVEMVDDPGIEEEISDGVVTVEELGNLADLILPKSATFTIDELSINRGENRFDFIDNARVVSEFDDIFSQSFSSTSLAAAAAQVVTPVEEVPQPRFGFLKKLQVPKVGATFEEYNATLHGPLVDLAMRPSPGVEEIELYPVNEPYAYVRVTYDSTTHEYTYNVIEPVLTPGEQMLFAEIKERLFETLNITSRDLTREEARTALRDAANMIIADYGIRLDPLGREKILYHVEKEFLGDGLIDPVMHDKYIEDISCDGVGSAIFVYHTTYESMKTSLIYHDHVELDSFVTKLAQRAGKYISIAEPMLDATMSDGSRIQMTLGAEVTAHGSTFTIRKFREEPITPTDLIEWHTFSPLGIAFIWLAVENAKSCIFAGGTASGKTTTLNAISLFIPPLAKIVTLEDTRELKLPHPNWIPSITRDSFSQDGRGEIDMYELLRAALRQRPEYILVGEVRGKEALTLFQAMSTGHVTYATMHADSVASAVHRLENPPIDVPRNMLSALSLMSIQVQARIGGQRIRRNKQLIEILDIDPRTNELITNEVFRWHPATDEIRYSGKSYILEQIMEDRGWSEERMREELKRRQEVLEWMRIKKIRHFRDVSKVLISYFRDPETVVQRVRVDLYGEGGSV</sequence>
<evidence type="ECO:0000313" key="7">
    <source>
        <dbReference type="Proteomes" id="UP000184671"/>
    </source>
</evidence>
<evidence type="ECO:0000259" key="3">
    <source>
        <dbReference type="Pfam" id="PF00437"/>
    </source>
</evidence>
<proteinExistence type="inferred from homology"/>
<dbReference type="PANTHER" id="PTHR30486:SF6">
    <property type="entry name" value="TYPE IV PILUS RETRACTATION ATPASE PILT"/>
    <property type="match status" value="1"/>
</dbReference>
<dbReference type="STRING" id="118126.L21_0338"/>
<evidence type="ECO:0000259" key="4">
    <source>
        <dbReference type="Pfam" id="PF23989"/>
    </source>
</evidence>
<feature type="compositionally biased region" description="Basic and acidic residues" evidence="2">
    <location>
        <begin position="94"/>
        <end position="106"/>
    </location>
</feature>
<organism evidence="6 7">
    <name type="scientific">Methanoculleus chikugoensis</name>
    <dbReference type="NCBI Taxonomy" id="118126"/>
    <lineage>
        <taxon>Archaea</taxon>
        <taxon>Methanobacteriati</taxon>
        <taxon>Methanobacteriota</taxon>
        <taxon>Stenosarchaea group</taxon>
        <taxon>Methanomicrobia</taxon>
        <taxon>Methanomicrobiales</taxon>
        <taxon>Methanomicrobiaceae</taxon>
        <taxon>Methanoculleus</taxon>
    </lineage>
</organism>
<dbReference type="GO" id="GO:0016887">
    <property type="term" value="F:ATP hydrolysis activity"/>
    <property type="evidence" value="ECO:0007669"/>
    <property type="project" value="InterPro"/>
</dbReference>
<dbReference type="Gene3D" id="3.30.450.380">
    <property type="match status" value="1"/>
</dbReference>
<feature type="domain" description="Bacterial type II secretion system protein E" evidence="3">
    <location>
        <begin position="450"/>
        <end position="695"/>
    </location>
</feature>
<dbReference type="InterPro" id="IPR027417">
    <property type="entry name" value="P-loop_NTPase"/>
</dbReference>
<feature type="domain" description="PilB3-like C-terminal" evidence="4">
    <location>
        <begin position="746"/>
        <end position="810"/>
    </location>
</feature>
<dbReference type="Proteomes" id="UP000184671">
    <property type="component" value="Unassembled WGS sequence"/>
</dbReference>
<gene>
    <name evidence="6" type="primary">ptlH_2</name>
    <name evidence="6" type="ORF">L21_0338</name>
</gene>
<name>A0A1M4MHY6_9EURY</name>
<dbReference type="Gene3D" id="3.40.50.300">
    <property type="entry name" value="P-loop containing nucleotide triphosphate hydrolases"/>
    <property type="match status" value="1"/>
</dbReference>
<dbReference type="PANTHER" id="PTHR30486">
    <property type="entry name" value="TWITCHING MOTILITY PROTEIN PILT"/>
    <property type="match status" value="1"/>
</dbReference>
<evidence type="ECO:0000259" key="5">
    <source>
        <dbReference type="Pfam" id="PF23990"/>
    </source>
</evidence>
<accession>A0A1M4MHY6</accession>
<reference evidence="6 7" key="1">
    <citation type="submission" date="2016-08" db="EMBL/GenBank/DDBJ databases">
        <authorList>
            <person name="Seilhamer J.J."/>
        </authorList>
    </citation>
    <scope>NUCLEOTIDE SEQUENCE [LARGE SCALE GENOMIC DNA]</scope>
    <source>
        <strain evidence="6">L21-II-0</strain>
    </source>
</reference>
<evidence type="ECO:0000313" key="6">
    <source>
        <dbReference type="EMBL" id="SCL74462.1"/>
    </source>
</evidence>
<dbReference type="RefSeq" id="WP_074368773.1">
    <property type="nucleotide sequence ID" value="NZ_FMID01000008.1"/>
</dbReference>
<dbReference type="InterPro" id="IPR050921">
    <property type="entry name" value="T4SS_GSP_E_ATPase"/>
</dbReference>
<dbReference type="InterPro" id="IPR001482">
    <property type="entry name" value="T2SS/T4SS_dom"/>
</dbReference>
<evidence type="ECO:0000256" key="2">
    <source>
        <dbReference type="SAM" id="MobiDB-lite"/>
    </source>
</evidence>
<dbReference type="SUPFAM" id="SSF52540">
    <property type="entry name" value="P-loop containing nucleoside triphosphate hydrolases"/>
    <property type="match status" value="1"/>
</dbReference>
<dbReference type="Pfam" id="PF23990">
    <property type="entry name" value="PilB3_N"/>
    <property type="match status" value="1"/>
</dbReference>
<dbReference type="OrthoDB" id="33500at2157"/>
<dbReference type="InterPro" id="IPR056571">
    <property type="entry name" value="PilB3-like_C"/>
</dbReference>
<dbReference type="EMBL" id="FMID01000008">
    <property type="protein sequence ID" value="SCL74462.1"/>
    <property type="molecule type" value="Genomic_DNA"/>
</dbReference>
<dbReference type="AlphaFoldDB" id="A0A1M4MHY6"/>
<dbReference type="InterPro" id="IPR056570">
    <property type="entry name" value="PilB3-like_N"/>
</dbReference>
<evidence type="ECO:0000256" key="1">
    <source>
        <dbReference type="ARBA" id="ARBA00006611"/>
    </source>
</evidence>